<evidence type="ECO:0000259" key="2">
    <source>
        <dbReference type="Pfam" id="PF07261"/>
    </source>
</evidence>
<evidence type="ECO:0000313" key="4">
    <source>
        <dbReference type="Proteomes" id="UP001623600"/>
    </source>
</evidence>
<feature type="domain" description="DnaB/C C-terminal" evidence="2">
    <location>
        <begin position="238"/>
        <end position="292"/>
    </location>
</feature>
<reference evidence="3 4" key="1">
    <citation type="submission" date="2024-11" db="EMBL/GenBank/DDBJ databases">
        <authorList>
            <person name="Heng Y.C."/>
            <person name="Lim A.C.H."/>
            <person name="Lee J.K.Y."/>
            <person name="Kittelmann S."/>
        </authorList>
    </citation>
    <scope>NUCLEOTIDE SEQUENCE [LARGE SCALE GENOMIC DNA]</scope>
    <source>
        <strain evidence="3 4">WILCCON 0112</strain>
    </source>
</reference>
<gene>
    <name evidence="3" type="ORF">ACJDTP_26755</name>
</gene>
<dbReference type="Pfam" id="PF07261">
    <property type="entry name" value="DnaB_2"/>
    <property type="match status" value="1"/>
</dbReference>
<keyword evidence="4" id="KW-1185">Reference proteome</keyword>
<dbReference type="SUPFAM" id="SSF158499">
    <property type="entry name" value="DnaD domain-like"/>
    <property type="match status" value="1"/>
</dbReference>
<evidence type="ECO:0000256" key="1">
    <source>
        <dbReference type="ARBA" id="ARBA00093462"/>
    </source>
</evidence>
<dbReference type="RefSeq" id="WP_406762918.1">
    <property type="nucleotide sequence ID" value="NZ_JBJIAB010000070.1"/>
</dbReference>
<dbReference type="InterPro" id="IPR006343">
    <property type="entry name" value="DnaB/C_C"/>
</dbReference>
<organism evidence="3 4">
    <name type="scientific">Candidatus Clostridium helianthi</name>
    <dbReference type="NCBI Taxonomy" id="3381660"/>
    <lineage>
        <taxon>Bacteria</taxon>
        <taxon>Bacillati</taxon>
        <taxon>Bacillota</taxon>
        <taxon>Clostridia</taxon>
        <taxon>Eubacteriales</taxon>
        <taxon>Clostridiaceae</taxon>
        <taxon>Clostridium</taxon>
    </lineage>
</organism>
<dbReference type="InterPro" id="IPR034829">
    <property type="entry name" value="DnaD-like_sf"/>
</dbReference>
<evidence type="ECO:0000313" key="3">
    <source>
        <dbReference type="EMBL" id="MFL0168666.1"/>
    </source>
</evidence>
<protein>
    <submittedName>
        <fullName evidence="3">DnaD domain protein</fullName>
    </submittedName>
</protein>
<dbReference type="Gene3D" id="1.10.10.630">
    <property type="entry name" value="DnaD domain-like"/>
    <property type="match status" value="1"/>
</dbReference>
<name>A0ABW8SCM3_9CLOT</name>
<comment type="caution">
    <text evidence="3">The sequence shown here is derived from an EMBL/GenBank/DDBJ whole genome shotgun (WGS) entry which is preliminary data.</text>
</comment>
<dbReference type="NCBIfam" id="TIGR01446">
    <property type="entry name" value="DnaD_dom"/>
    <property type="match status" value="1"/>
</dbReference>
<accession>A0ABW8SCM3</accession>
<dbReference type="Proteomes" id="UP001623600">
    <property type="component" value="Unassembled WGS sequence"/>
</dbReference>
<sequence>MADKRMFSKTIIDSDAFLDMPLSTQTLYFHLAMRADDDGFINNPRKIQRMIGCGEDDLKLLIAKKFVIIFESGVIVIKHWKIHNYIQKDRYKETVYREEKSMLSLKENKAYTLGKINSDNILGSVNDSDKIFIEGRTSCKSVNEDKVNKLKDSEVCTQSVYKTDAQIRLDKVSIYKSSVEVDKNSRDLEKNRQDLDKNFRDLDKNSLEIGKNIRDKDNIKSLSVVISSNNEVFKHFEKCGFIMSPKLMELISADIEVYSAKWLIDAATESMKRGKINYKYLLAILQNWKADGRDRKAALHRANASAYKDFGDSVLDN</sequence>
<dbReference type="EMBL" id="JBJIAB010000070">
    <property type="protein sequence ID" value="MFL0168666.1"/>
    <property type="molecule type" value="Genomic_DNA"/>
</dbReference>
<comment type="similarity">
    <text evidence="1">Belongs to the DnaB/DnaD family.</text>
</comment>
<proteinExistence type="inferred from homology"/>